<dbReference type="PANTHER" id="PTHR36844:SF1">
    <property type="entry name" value="PROTEASE PRSW"/>
    <property type="match status" value="1"/>
</dbReference>
<evidence type="ECO:0000259" key="2">
    <source>
        <dbReference type="PROSITE" id="PS51186"/>
    </source>
</evidence>
<dbReference type="PANTHER" id="PTHR36844">
    <property type="entry name" value="PROTEASE PRSW"/>
    <property type="match status" value="1"/>
</dbReference>
<keyword evidence="1" id="KW-0472">Membrane</keyword>
<evidence type="ECO:0000313" key="3">
    <source>
        <dbReference type="EMBL" id="GAA4327603.1"/>
    </source>
</evidence>
<dbReference type="Pfam" id="PF13673">
    <property type="entry name" value="Acetyltransf_10"/>
    <property type="match status" value="1"/>
</dbReference>
<dbReference type="Pfam" id="PF13367">
    <property type="entry name" value="PrsW-protease"/>
    <property type="match status" value="1"/>
</dbReference>
<protein>
    <recommendedName>
        <fullName evidence="2">N-acetyltransferase domain-containing protein</fullName>
    </recommendedName>
</protein>
<dbReference type="Gene3D" id="3.40.630.30">
    <property type="match status" value="1"/>
</dbReference>
<reference evidence="4" key="1">
    <citation type="journal article" date="2019" name="Int. J. Syst. Evol. Microbiol.">
        <title>The Global Catalogue of Microorganisms (GCM) 10K type strain sequencing project: providing services to taxonomists for standard genome sequencing and annotation.</title>
        <authorList>
            <consortium name="The Broad Institute Genomics Platform"/>
            <consortium name="The Broad Institute Genome Sequencing Center for Infectious Disease"/>
            <person name="Wu L."/>
            <person name="Ma J."/>
        </authorList>
    </citation>
    <scope>NUCLEOTIDE SEQUENCE [LARGE SCALE GENOMIC DNA]</scope>
    <source>
        <strain evidence="4">JCM 17919</strain>
    </source>
</reference>
<keyword evidence="4" id="KW-1185">Reference proteome</keyword>
<organism evidence="3 4">
    <name type="scientific">Flaviaesturariibacter amylovorans</name>
    <dbReference type="NCBI Taxonomy" id="1084520"/>
    <lineage>
        <taxon>Bacteria</taxon>
        <taxon>Pseudomonadati</taxon>
        <taxon>Bacteroidota</taxon>
        <taxon>Chitinophagia</taxon>
        <taxon>Chitinophagales</taxon>
        <taxon>Chitinophagaceae</taxon>
        <taxon>Flaviaestuariibacter</taxon>
    </lineage>
</organism>
<accession>A0ABP8GNN7</accession>
<dbReference type="InterPro" id="IPR000182">
    <property type="entry name" value="GNAT_dom"/>
</dbReference>
<comment type="caution">
    <text evidence="3">The sequence shown here is derived from an EMBL/GenBank/DDBJ whole genome shotgun (WGS) entry which is preliminary data.</text>
</comment>
<keyword evidence="1" id="KW-1133">Transmembrane helix</keyword>
<gene>
    <name evidence="3" type="ORF">GCM10023184_16890</name>
</gene>
<sequence length="400" mass="43986">MLLLALAAAPGLAICLYVFSRDVHNPEPVRYLVASFALGAALTLPAYFIEKGASSLLAADVAGILLQSFFAIALVEEALKFLVLRYFCFRLPSFDEPLDGIIYSVMVSMGFATIENVAYTWIHGADVLLGRSLTSVPAHACFAAIMGYYVGLARFEPARCGALLRAGLGRAVLFHGCYDAFILLTENRWLTQYVSEALLLTGAIYSLFVALRLSRRLFRQHRHTSRQLFVSDPALTLRVADERDLPMIEALARDTGPDAFGGFLPEAQIAQLLDTGYSTTALLQQMKEGHRFLLVSNAGLPVGFAAYGALDEDRFQLYKLYVLPGHQGRGAGRALLEGALRQAADEGASELRLRVNRSNAAVGFYEHLGFRILRSEDIDSGNGFIKNDYVMVREIEDREA</sequence>
<dbReference type="CDD" id="cd04301">
    <property type="entry name" value="NAT_SF"/>
    <property type="match status" value="1"/>
</dbReference>
<dbReference type="RefSeq" id="WP_345255067.1">
    <property type="nucleotide sequence ID" value="NZ_BAABGY010000007.1"/>
</dbReference>
<feature type="domain" description="N-acetyltransferase" evidence="2">
    <location>
        <begin position="235"/>
        <end position="396"/>
    </location>
</feature>
<dbReference type="InterPro" id="IPR026898">
    <property type="entry name" value="PrsW"/>
</dbReference>
<dbReference type="EMBL" id="BAABGY010000007">
    <property type="protein sequence ID" value="GAA4327603.1"/>
    <property type="molecule type" value="Genomic_DNA"/>
</dbReference>
<evidence type="ECO:0000256" key="1">
    <source>
        <dbReference type="SAM" id="Phobius"/>
    </source>
</evidence>
<keyword evidence="1" id="KW-0812">Transmembrane</keyword>
<feature type="transmembrane region" description="Helical" evidence="1">
    <location>
        <begin position="56"/>
        <end position="75"/>
    </location>
</feature>
<name>A0ABP8GNN7_9BACT</name>
<dbReference type="Proteomes" id="UP001501725">
    <property type="component" value="Unassembled WGS sequence"/>
</dbReference>
<proteinExistence type="predicted"/>
<feature type="transmembrane region" description="Helical" evidence="1">
    <location>
        <begin position="193"/>
        <end position="213"/>
    </location>
</feature>
<feature type="transmembrane region" description="Helical" evidence="1">
    <location>
        <begin position="128"/>
        <end position="149"/>
    </location>
</feature>
<dbReference type="InterPro" id="IPR016181">
    <property type="entry name" value="Acyl_CoA_acyltransferase"/>
</dbReference>
<dbReference type="SUPFAM" id="SSF55729">
    <property type="entry name" value="Acyl-CoA N-acyltransferases (Nat)"/>
    <property type="match status" value="1"/>
</dbReference>
<dbReference type="PROSITE" id="PS51186">
    <property type="entry name" value="GNAT"/>
    <property type="match status" value="1"/>
</dbReference>
<feature type="transmembrane region" description="Helical" evidence="1">
    <location>
        <begin position="101"/>
        <end position="121"/>
    </location>
</feature>
<evidence type="ECO:0000313" key="4">
    <source>
        <dbReference type="Proteomes" id="UP001501725"/>
    </source>
</evidence>
<feature type="transmembrane region" description="Helical" evidence="1">
    <location>
        <begin position="29"/>
        <end position="49"/>
    </location>
</feature>